<evidence type="ECO:0000256" key="6">
    <source>
        <dbReference type="ARBA" id="ARBA00039003"/>
    </source>
</evidence>
<accession>A0A9Q0YH14</accession>
<dbReference type="PROSITE" id="PS51387">
    <property type="entry name" value="FAD_PCMH"/>
    <property type="match status" value="1"/>
</dbReference>
<keyword evidence="4" id="KW-0274">FAD</keyword>
<dbReference type="InterPro" id="IPR036318">
    <property type="entry name" value="FAD-bd_PCMH-like_sf"/>
</dbReference>
<dbReference type="FunFam" id="3.30.43.10:FF:000011">
    <property type="entry name" value="D-lactate dehydrogenase (Cytochrome)"/>
    <property type="match status" value="1"/>
</dbReference>
<dbReference type="InterPro" id="IPR004113">
    <property type="entry name" value="FAD-bd_oxidored_4_C"/>
</dbReference>
<evidence type="ECO:0000256" key="4">
    <source>
        <dbReference type="ARBA" id="ARBA00022827"/>
    </source>
</evidence>
<dbReference type="FunFam" id="3.30.70.2190:FF:000001">
    <property type="entry name" value="D-2-hydroxyglutarate dehydrogenase mitochondrial"/>
    <property type="match status" value="1"/>
</dbReference>
<evidence type="ECO:0000313" key="11">
    <source>
        <dbReference type="EMBL" id="KAJ8021326.1"/>
    </source>
</evidence>
<comment type="cofactor">
    <cofactor evidence="1">
        <name>FAD</name>
        <dbReference type="ChEBI" id="CHEBI:57692"/>
    </cofactor>
</comment>
<reference evidence="11" key="1">
    <citation type="submission" date="2021-10" db="EMBL/GenBank/DDBJ databases">
        <title>Tropical sea cucumber genome reveals ecological adaptation and Cuvierian tubules defense mechanism.</title>
        <authorList>
            <person name="Chen T."/>
        </authorList>
    </citation>
    <scope>NUCLEOTIDE SEQUENCE</scope>
    <source>
        <strain evidence="11">Nanhai2018</strain>
        <tissue evidence="11">Muscle</tissue>
    </source>
</reference>
<comment type="catalytic activity">
    <reaction evidence="9">
        <text>(R)-malate + A = oxaloacetate + AH2</text>
        <dbReference type="Rhea" id="RHEA:67460"/>
        <dbReference type="ChEBI" id="CHEBI:13193"/>
        <dbReference type="ChEBI" id="CHEBI:15588"/>
        <dbReference type="ChEBI" id="CHEBI:16452"/>
        <dbReference type="ChEBI" id="CHEBI:17499"/>
    </reaction>
    <physiologicalReaction direction="left-to-right" evidence="9">
        <dbReference type="Rhea" id="RHEA:67461"/>
    </physiologicalReaction>
</comment>
<gene>
    <name evidence="11" type="ORF">HOLleu_38491</name>
</gene>
<comment type="similarity">
    <text evidence="2">Belongs to the FAD-binding oxidoreductase/transferase type 4 family.</text>
</comment>
<evidence type="ECO:0000256" key="1">
    <source>
        <dbReference type="ARBA" id="ARBA00001974"/>
    </source>
</evidence>
<dbReference type="Gene3D" id="3.30.70.2740">
    <property type="match status" value="1"/>
</dbReference>
<feature type="domain" description="FAD-binding PCMH-type" evidence="10">
    <location>
        <begin position="63"/>
        <end position="242"/>
    </location>
</feature>
<sequence>MATDVPSKWNTPLTSEQFPSIKRGRYSHLTKTDIKHLSQIVDGRVCTSGKELDKANVDWLSMYRGRSLLLLKPKTTSEVCRILKYCHGQNLAVVPQGGNTSLAGGSVPVFDEVIISLKLMNKIISFNNLSGALVCEAGCTLQSLMDFLDKEGYSMPYRIGPKETCQIGGNMSTNCGGMHVVRYGTRHSAILGLEVVLADGSVLDLLTTMKKDNTGYHLKHLFLGAEGTLGIITKVSIECPVKSPSQHMLFLGVPSFKHVQNIFKKAKFDLGEILSAVEVFDETVMKLINKNLSLPNPLSRKTAFYMILATAGSNTRHDAEKLESFLSKLKKEGAILDGLQESRPEKMQQHLWSYREKIAVALKYEGVCYKYDITLPHDQFYQVVEELQTLLLPQPPVMVCYGHFAEGDAHLNIVTPHLKAELQGKIENFLYNWVKSLNGSISSEHGLGIQRRDQIIFSKSLKAVEMMRKVKEVFDPQSILNPYKVLPSKLDAKKRLPFLSRL</sequence>
<dbReference type="InterPro" id="IPR016164">
    <property type="entry name" value="FAD-linked_Oxase-like_C"/>
</dbReference>
<evidence type="ECO:0000256" key="5">
    <source>
        <dbReference type="ARBA" id="ARBA00023002"/>
    </source>
</evidence>
<evidence type="ECO:0000259" key="10">
    <source>
        <dbReference type="PROSITE" id="PS51387"/>
    </source>
</evidence>
<dbReference type="InterPro" id="IPR051264">
    <property type="entry name" value="FAD-oxidored/transferase_4"/>
</dbReference>
<dbReference type="PANTHER" id="PTHR43716">
    <property type="entry name" value="D-2-HYDROXYGLUTARATE DEHYDROGENASE, MITOCHONDRIAL"/>
    <property type="match status" value="1"/>
</dbReference>
<dbReference type="FunFam" id="3.30.465.10:FF:000001">
    <property type="entry name" value="D-2-hydroxyglutarate dehydrogenase, mitochondrial"/>
    <property type="match status" value="1"/>
</dbReference>
<dbReference type="InterPro" id="IPR016171">
    <property type="entry name" value="Vanillyl_alc_oxidase_C-sub2"/>
</dbReference>
<dbReference type="FunFam" id="1.10.45.10:FF:000001">
    <property type="entry name" value="D-lactate dehydrogenase mitochondrial"/>
    <property type="match status" value="1"/>
</dbReference>
<dbReference type="SUPFAM" id="SSF55103">
    <property type="entry name" value="FAD-linked oxidases, C-terminal domain"/>
    <property type="match status" value="1"/>
</dbReference>
<dbReference type="Pfam" id="PF02913">
    <property type="entry name" value="FAD-oxidase_C"/>
    <property type="match status" value="1"/>
</dbReference>
<dbReference type="Gene3D" id="3.30.70.2190">
    <property type="match status" value="1"/>
</dbReference>
<proteinExistence type="inferred from homology"/>
<dbReference type="InterPro" id="IPR016166">
    <property type="entry name" value="FAD-bd_PCMH"/>
</dbReference>
<dbReference type="EMBL" id="JAIZAY010000021">
    <property type="protein sequence ID" value="KAJ8021326.1"/>
    <property type="molecule type" value="Genomic_DNA"/>
</dbReference>
<dbReference type="SUPFAM" id="SSF56176">
    <property type="entry name" value="FAD-binding/transporter-associated domain-like"/>
    <property type="match status" value="1"/>
</dbReference>
<evidence type="ECO:0000256" key="7">
    <source>
        <dbReference type="ARBA" id="ARBA00039639"/>
    </source>
</evidence>
<dbReference type="Gene3D" id="3.30.465.10">
    <property type="match status" value="1"/>
</dbReference>
<keyword evidence="3" id="KW-0285">Flavoprotein</keyword>
<dbReference type="InterPro" id="IPR016167">
    <property type="entry name" value="FAD-bd_PCMH_sub1"/>
</dbReference>
<dbReference type="Pfam" id="PF01565">
    <property type="entry name" value="FAD_binding_4"/>
    <property type="match status" value="1"/>
</dbReference>
<keyword evidence="12" id="KW-1185">Reference proteome</keyword>
<name>A0A9Q0YH14_HOLLE</name>
<dbReference type="Proteomes" id="UP001152320">
    <property type="component" value="Chromosome 21"/>
</dbReference>
<dbReference type="EC" id="1.1.99.39" evidence="6"/>
<dbReference type="Gene3D" id="1.10.45.10">
    <property type="entry name" value="Vanillyl-alcohol Oxidase, Chain A, domain 4"/>
    <property type="match status" value="1"/>
</dbReference>
<evidence type="ECO:0000256" key="8">
    <source>
        <dbReference type="ARBA" id="ARBA00045410"/>
    </source>
</evidence>
<dbReference type="InterPro" id="IPR006094">
    <property type="entry name" value="Oxid_FAD_bind_N"/>
</dbReference>
<dbReference type="AlphaFoldDB" id="A0A9Q0YH14"/>
<comment type="caution">
    <text evidence="11">The sequence shown here is derived from an EMBL/GenBank/DDBJ whole genome shotgun (WGS) entry which is preliminary data.</text>
</comment>
<dbReference type="InterPro" id="IPR016169">
    <property type="entry name" value="FAD-bd_PCMH_sub2"/>
</dbReference>
<dbReference type="OrthoDB" id="5332616at2759"/>
<evidence type="ECO:0000256" key="9">
    <source>
        <dbReference type="ARBA" id="ARBA00049267"/>
    </source>
</evidence>
<organism evidence="11 12">
    <name type="scientific">Holothuria leucospilota</name>
    <name type="common">Black long sea cucumber</name>
    <name type="synonym">Mertensiothuria leucospilota</name>
    <dbReference type="NCBI Taxonomy" id="206669"/>
    <lineage>
        <taxon>Eukaryota</taxon>
        <taxon>Metazoa</taxon>
        <taxon>Echinodermata</taxon>
        <taxon>Eleutherozoa</taxon>
        <taxon>Echinozoa</taxon>
        <taxon>Holothuroidea</taxon>
        <taxon>Aspidochirotacea</taxon>
        <taxon>Aspidochirotida</taxon>
        <taxon>Holothuriidae</taxon>
        <taxon>Holothuria</taxon>
    </lineage>
</organism>
<dbReference type="Gene3D" id="3.30.43.10">
    <property type="entry name" value="Uridine Diphospho-n-acetylenolpyruvylglucosamine Reductase, domain 2"/>
    <property type="match status" value="1"/>
</dbReference>
<keyword evidence="5" id="KW-0560">Oxidoreductase</keyword>
<evidence type="ECO:0000313" key="12">
    <source>
        <dbReference type="Proteomes" id="UP001152320"/>
    </source>
</evidence>
<dbReference type="GO" id="GO:0051990">
    <property type="term" value="F:(R)-2-hydroxyglutarate dehydrogenase activity"/>
    <property type="evidence" value="ECO:0007669"/>
    <property type="project" value="UniProtKB-EC"/>
</dbReference>
<comment type="function">
    <text evidence="8">Catalyzes the oxidation of D-2-hydroxyglutarate (D-2-HG) to alpha-ketoglutarate. Also catalyzes the oxidation of other D-2-hydroxyacids, such as D-malate (D-MAL) and D-lactate (D-LAC). Exhibits high activities towards D-2-HG and D-MAL but a very weak activity towards D-LAC.</text>
</comment>
<protein>
    <recommendedName>
        <fullName evidence="7">D-2-hydroxyglutarate dehydrogenase, mitochondrial</fullName>
        <ecNumber evidence="6">1.1.99.39</ecNumber>
    </recommendedName>
</protein>
<evidence type="ECO:0000256" key="3">
    <source>
        <dbReference type="ARBA" id="ARBA00022630"/>
    </source>
</evidence>
<dbReference type="GO" id="GO:0005739">
    <property type="term" value="C:mitochondrion"/>
    <property type="evidence" value="ECO:0007669"/>
    <property type="project" value="TreeGrafter"/>
</dbReference>
<evidence type="ECO:0000256" key="2">
    <source>
        <dbReference type="ARBA" id="ARBA00008000"/>
    </source>
</evidence>
<dbReference type="GO" id="GO:0071949">
    <property type="term" value="F:FAD binding"/>
    <property type="evidence" value="ECO:0007669"/>
    <property type="project" value="InterPro"/>
</dbReference>
<dbReference type="PANTHER" id="PTHR43716:SF1">
    <property type="entry name" value="D-2-HYDROXYGLUTARATE DEHYDROGENASE, MITOCHONDRIAL"/>
    <property type="match status" value="1"/>
</dbReference>